<dbReference type="CDD" id="cd00086">
    <property type="entry name" value="homeodomain"/>
    <property type="match status" value="1"/>
</dbReference>
<feature type="compositionally biased region" description="Basic and acidic residues" evidence="3">
    <location>
        <begin position="285"/>
        <end position="317"/>
    </location>
</feature>
<dbReference type="InterPro" id="IPR001356">
    <property type="entry name" value="HD"/>
</dbReference>
<proteinExistence type="predicted"/>
<dbReference type="Gene3D" id="1.10.10.60">
    <property type="entry name" value="Homeodomain-like"/>
    <property type="match status" value="1"/>
</dbReference>
<dbReference type="OrthoDB" id="3798808at2759"/>
<keyword evidence="1 2" id="KW-0371">Homeobox</keyword>
<name>A0A6A7A768_9PLEO</name>
<evidence type="ECO:0000256" key="2">
    <source>
        <dbReference type="RuleBase" id="RU000682"/>
    </source>
</evidence>
<feature type="region of interest" description="Disordered" evidence="3">
    <location>
        <begin position="283"/>
        <end position="317"/>
    </location>
</feature>
<dbReference type="GO" id="GO:0005634">
    <property type="term" value="C:nucleus"/>
    <property type="evidence" value="ECO:0007669"/>
    <property type="project" value="UniProtKB-SubCell"/>
</dbReference>
<sequence length="688" mass="78825">MDPEIFHLELDDGQVPACDLAVDLPSDNHLPFDDTFFDFSSFDDVPISYPSFPVSGSPMTLDVQSHCDTEGDPVLRPHAAIEPLIVPVKPVEQVLKSSDLPPATKDRGLNRSKISQGAKHELMAQFSRDPYPSNDIRTKLADVTGLTERSVNNWFTNTRARTIVVPQVEEAEVRIDARNDFWDPLHSRATTSAIPIPTLHRTNSIAGSVGSVASVAHSVGSMMSVDSRGPRQGRRRWAASQTPDHYGMAGFSSRVVTPDSGFCSENVDMEREWLHTIKNWTQPEETAKEPGREIQADEAVRRRGKWHDERQPEEERRMEVYQRQQAERDKVIHNEAKQQKNLDAKRLEVAQKRYFCTWPDCVERFRHRFEWERHEEAKHYRPYRWVCCAEQANLDVLEQCAHCHELEVPILHGNTKTFAACALKPMEERTFFRRDQLAPHIKRHLEKGGGNKCVLSKFYDLLEAWESDNPDMEASALYCGFCGATFETWKERAAHVSDHMQHGVCEFAWWTGRLPKIDVCELTRSTTASFVCPICSKEYVDFDSATREHLPCTMWSCRNLHDQHSLFEIRTNKIRSRFFFSCRLCNFSETGNVLEYGVQQYLMRHAIEHRLHACQQGIFTTEALFVDHLVDEHGANNFWADGTLGPWESEQHFERRDGSALALSTKVMEESELCPSKQPKPSVTPIAL</sequence>
<evidence type="ECO:0000256" key="3">
    <source>
        <dbReference type="SAM" id="MobiDB-lite"/>
    </source>
</evidence>
<reference evidence="5" key="1">
    <citation type="journal article" date="2020" name="Stud. Mycol.">
        <title>101 Dothideomycetes genomes: a test case for predicting lifestyles and emergence of pathogens.</title>
        <authorList>
            <person name="Haridas S."/>
            <person name="Albert R."/>
            <person name="Binder M."/>
            <person name="Bloem J."/>
            <person name="Labutti K."/>
            <person name="Salamov A."/>
            <person name="Andreopoulos B."/>
            <person name="Baker S."/>
            <person name="Barry K."/>
            <person name="Bills G."/>
            <person name="Bluhm B."/>
            <person name="Cannon C."/>
            <person name="Castanera R."/>
            <person name="Culley D."/>
            <person name="Daum C."/>
            <person name="Ezra D."/>
            <person name="Gonzalez J."/>
            <person name="Henrissat B."/>
            <person name="Kuo A."/>
            <person name="Liang C."/>
            <person name="Lipzen A."/>
            <person name="Lutzoni F."/>
            <person name="Magnuson J."/>
            <person name="Mondo S."/>
            <person name="Nolan M."/>
            <person name="Ohm R."/>
            <person name="Pangilinan J."/>
            <person name="Park H.-J."/>
            <person name="Ramirez L."/>
            <person name="Alfaro M."/>
            <person name="Sun H."/>
            <person name="Tritt A."/>
            <person name="Yoshinaga Y."/>
            <person name="Zwiers L.-H."/>
            <person name="Turgeon B."/>
            <person name="Goodwin S."/>
            <person name="Spatafora J."/>
            <person name="Crous P."/>
            <person name="Grigoriev I."/>
        </authorList>
    </citation>
    <scope>NUCLEOTIDE SEQUENCE</scope>
    <source>
        <strain evidence="5">CBS 113818</strain>
    </source>
</reference>
<dbReference type="SMART" id="SM00355">
    <property type="entry name" value="ZnF_C2H2"/>
    <property type="match status" value="4"/>
</dbReference>
<dbReference type="GO" id="GO:0003677">
    <property type="term" value="F:DNA binding"/>
    <property type="evidence" value="ECO:0007669"/>
    <property type="project" value="UniProtKB-UniRule"/>
</dbReference>
<feature type="domain" description="Homeobox" evidence="4">
    <location>
        <begin position="105"/>
        <end position="161"/>
    </location>
</feature>
<dbReference type="EMBL" id="MU006221">
    <property type="protein sequence ID" value="KAF2829013.1"/>
    <property type="molecule type" value="Genomic_DNA"/>
</dbReference>
<keyword evidence="1 2" id="KW-0539">Nucleus</keyword>
<evidence type="ECO:0000313" key="6">
    <source>
        <dbReference type="Proteomes" id="UP000799424"/>
    </source>
</evidence>
<organism evidence="5 6">
    <name type="scientific">Ophiobolus disseminans</name>
    <dbReference type="NCBI Taxonomy" id="1469910"/>
    <lineage>
        <taxon>Eukaryota</taxon>
        <taxon>Fungi</taxon>
        <taxon>Dikarya</taxon>
        <taxon>Ascomycota</taxon>
        <taxon>Pezizomycotina</taxon>
        <taxon>Dothideomycetes</taxon>
        <taxon>Pleosporomycetidae</taxon>
        <taxon>Pleosporales</taxon>
        <taxon>Pleosporineae</taxon>
        <taxon>Phaeosphaeriaceae</taxon>
        <taxon>Ophiobolus</taxon>
    </lineage>
</organism>
<evidence type="ECO:0000313" key="5">
    <source>
        <dbReference type="EMBL" id="KAF2829013.1"/>
    </source>
</evidence>
<protein>
    <recommendedName>
        <fullName evidence="4">Homeobox domain-containing protein</fullName>
    </recommendedName>
</protein>
<dbReference type="AlphaFoldDB" id="A0A6A7A768"/>
<dbReference type="PROSITE" id="PS00028">
    <property type="entry name" value="ZINC_FINGER_C2H2_1"/>
    <property type="match status" value="1"/>
</dbReference>
<dbReference type="PROSITE" id="PS50071">
    <property type="entry name" value="HOMEOBOX_2"/>
    <property type="match status" value="1"/>
</dbReference>
<keyword evidence="6" id="KW-1185">Reference proteome</keyword>
<dbReference type="InterPro" id="IPR009057">
    <property type="entry name" value="Homeodomain-like_sf"/>
</dbReference>
<accession>A0A6A7A768</accession>
<feature type="DNA-binding region" description="Homeobox" evidence="1">
    <location>
        <begin position="107"/>
        <end position="162"/>
    </location>
</feature>
<dbReference type="InterPro" id="IPR013087">
    <property type="entry name" value="Znf_C2H2_type"/>
</dbReference>
<gene>
    <name evidence="5" type="ORF">CC86DRAFT_464732</name>
</gene>
<dbReference type="Pfam" id="PF00046">
    <property type="entry name" value="Homeodomain"/>
    <property type="match status" value="1"/>
</dbReference>
<dbReference type="Proteomes" id="UP000799424">
    <property type="component" value="Unassembled WGS sequence"/>
</dbReference>
<keyword evidence="1 2" id="KW-0238">DNA-binding</keyword>
<evidence type="ECO:0000256" key="1">
    <source>
        <dbReference type="PROSITE-ProRule" id="PRU00108"/>
    </source>
</evidence>
<dbReference type="SMART" id="SM00389">
    <property type="entry name" value="HOX"/>
    <property type="match status" value="1"/>
</dbReference>
<evidence type="ECO:0000259" key="4">
    <source>
        <dbReference type="PROSITE" id="PS50071"/>
    </source>
</evidence>
<dbReference type="SUPFAM" id="SSF46689">
    <property type="entry name" value="Homeodomain-like"/>
    <property type="match status" value="1"/>
</dbReference>
<comment type="subcellular location">
    <subcellularLocation>
        <location evidence="1 2">Nucleus</location>
    </subcellularLocation>
</comment>